<gene>
    <name evidence="1" type="ORF">OIU74_009763</name>
</gene>
<comment type="caution">
    <text evidence="1">The sequence shown here is derived from an EMBL/GenBank/DDBJ whole genome shotgun (WGS) entry which is preliminary data.</text>
</comment>
<evidence type="ECO:0000313" key="2">
    <source>
        <dbReference type="Proteomes" id="UP001151752"/>
    </source>
</evidence>
<name>A0A9Q0NI09_9ROSI</name>
<dbReference type="Proteomes" id="UP001151752">
    <property type="component" value="Unassembled WGS sequence"/>
</dbReference>
<reference evidence="1" key="1">
    <citation type="submission" date="2022-11" db="EMBL/GenBank/DDBJ databases">
        <authorList>
            <person name="Hyden B.L."/>
            <person name="Feng K."/>
            <person name="Yates T."/>
            <person name="Jawdy S."/>
            <person name="Smart L.B."/>
            <person name="Muchero W."/>
        </authorList>
    </citation>
    <scope>NUCLEOTIDE SEQUENCE</scope>
    <source>
        <tissue evidence="1">Shoot tip</tissue>
    </source>
</reference>
<dbReference type="EMBL" id="JAPFFM010001424">
    <property type="protein sequence ID" value="KAJ6670006.1"/>
    <property type="molecule type" value="Genomic_DNA"/>
</dbReference>
<proteinExistence type="predicted"/>
<keyword evidence="2" id="KW-1185">Reference proteome</keyword>
<dbReference type="AlphaFoldDB" id="A0A9Q0NI09"/>
<reference evidence="1" key="2">
    <citation type="journal article" date="2023" name="Int. J. Mol. Sci.">
        <title>De Novo Assembly and Annotation of 11 Diverse Shrub Willow (Salix) Genomes Reveals Novel Gene Organization in Sex-Linked Regions.</title>
        <authorList>
            <person name="Hyden B."/>
            <person name="Feng K."/>
            <person name="Yates T.B."/>
            <person name="Jawdy S."/>
            <person name="Cereghino C."/>
            <person name="Smart L.B."/>
            <person name="Muchero W."/>
        </authorList>
    </citation>
    <scope>NUCLEOTIDE SEQUENCE</scope>
    <source>
        <tissue evidence="1">Shoot tip</tissue>
    </source>
</reference>
<sequence length="118" mass="13398">MISQTIATPDDPRRKHLEHMEKLKVITDRKARTQVGGELYCGLGWAGLSDDPNTWIHEAHLLGTQLGCNAADMFLCHLPSLRNSLRFLPENIHRAFFSSLLPATLQGQTKETREHPWL</sequence>
<protein>
    <submittedName>
        <fullName evidence="1">CALCIUM UNIPORTER PROTEIN MITOCHONDRIAL</fullName>
    </submittedName>
</protein>
<accession>A0A9Q0NI09</accession>
<organism evidence="1 2">
    <name type="scientific">Salix koriyanagi</name>
    <dbReference type="NCBI Taxonomy" id="2511006"/>
    <lineage>
        <taxon>Eukaryota</taxon>
        <taxon>Viridiplantae</taxon>
        <taxon>Streptophyta</taxon>
        <taxon>Embryophyta</taxon>
        <taxon>Tracheophyta</taxon>
        <taxon>Spermatophyta</taxon>
        <taxon>Magnoliopsida</taxon>
        <taxon>eudicotyledons</taxon>
        <taxon>Gunneridae</taxon>
        <taxon>Pentapetalae</taxon>
        <taxon>rosids</taxon>
        <taxon>fabids</taxon>
        <taxon>Malpighiales</taxon>
        <taxon>Salicaceae</taxon>
        <taxon>Saliceae</taxon>
        <taxon>Salix</taxon>
    </lineage>
</organism>
<evidence type="ECO:0000313" key="1">
    <source>
        <dbReference type="EMBL" id="KAJ6670006.1"/>
    </source>
</evidence>